<evidence type="ECO:0000313" key="4">
    <source>
        <dbReference type="Proteomes" id="UP001362899"/>
    </source>
</evidence>
<feature type="active site" description="Proton donor/acceptor" evidence="1">
    <location>
        <position position="98"/>
    </location>
</feature>
<dbReference type="SMART" id="SM00855">
    <property type="entry name" value="PGAM"/>
    <property type="match status" value="1"/>
</dbReference>
<dbReference type="GO" id="GO:0046390">
    <property type="term" value="P:ribose phosphate biosynthetic process"/>
    <property type="evidence" value="ECO:0007669"/>
    <property type="project" value="TreeGrafter"/>
</dbReference>
<gene>
    <name evidence="3" type="ORF">DASB73_019410</name>
</gene>
<keyword evidence="4" id="KW-1185">Reference proteome</keyword>
<dbReference type="PANTHER" id="PTHR48100:SF15">
    <property type="entry name" value="SEDOHEPTULOSE 1,7-BISPHOSPHATASE"/>
    <property type="match status" value="1"/>
</dbReference>
<proteinExistence type="predicted"/>
<accession>A0AAV5RJT5</accession>
<comment type="caution">
    <text evidence="3">The sequence shown here is derived from an EMBL/GenBank/DDBJ whole genome shotgun (WGS) entry which is preliminary data.</text>
</comment>
<reference evidence="3 4" key="1">
    <citation type="journal article" date="2023" name="Elife">
        <title>Identification of key yeast species and microbe-microbe interactions impacting larval growth of Drosophila in the wild.</title>
        <authorList>
            <person name="Mure A."/>
            <person name="Sugiura Y."/>
            <person name="Maeda R."/>
            <person name="Honda K."/>
            <person name="Sakurai N."/>
            <person name="Takahashi Y."/>
            <person name="Watada M."/>
            <person name="Katoh T."/>
            <person name="Gotoh A."/>
            <person name="Gotoh Y."/>
            <person name="Taniguchi I."/>
            <person name="Nakamura K."/>
            <person name="Hayashi T."/>
            <person name="Katayama T."/>
            <person name="Uemura T."/>
            <person name="Hattori Y."/>
        </authorList>
    </citation>
    <scope>NUCLEOTIDE SEQUENCE [LARGE SCALE GENOMIC DNA]</scope>
    <source>
        <strain evidence="3 4">SB-73</strain>
    </source>
</reference>
<protein>
    <submittedName>
        <fullName evidence="3">Sedoheptulose-bisphosphatase</fullName>
    </submittedName>
</protein>
<dbReference type="InterPro" id="IPR050275">
    <property type="entry name" value="PGM_Phosphatase"/>
</dbReference>
<name>A0AAV5RJT5_STABA</name>
<dbReference type="Proteomes" id="UP001362899">
    <property type="component" value="Unassembled WGS sequence"/>
</dbReference>
<feature type="binding site" evidence="2">
    <location>
        <position position="69"/>
    </location>
    <ligand>
        <name>substrate</name>
    </ligand>
</feature>
<sequence length="233" mass="26324">MGVKTPRVIIIRHGQTEWSKKGCFTSVTDLPLIKEGAEMVAKDGAIGVGPGHLIDPAQVKHIFVSPRLRAHQTMDLFLHDKKWSISPERISTDERCQEWNYGLYEGWLTSQINEHRKKVGLPTPFVITKHGCEHGESPQQITERLDSLIADIRKLHKECFENQDPCNDILVFAHGHSLRMFVLRWLGIPLENYIPMLMPAGGLGVLSYAHDNIDEPALEVGFHLSSFENQSLS</sequence>
<dbReference type="InterPro" id="IPR013078">
    <property type="entry name" value="His_Pase_superF_clade-1"/>
</dbReference>
<dbReference type="InterPro" id="IPR029033">
    <property type="entry name" value="His_PPase_superfam"/>
</dbReference>
<feature type="active site" description="Tele-phosphohistidine intermediate" evidence="1">
    <location>
        <position position="13"/>
    </location>
</feature>
<dbReference type="SUPFAM" id="SSF53254">
    <property type="entry name" value="Phosphoglycerate mutase-like"/>
    <property type="match status" value="1"/>
</dbReference>
<dbReference type="GO" id="GO:0050278">
    <property type="term" value="F:sedoheptulose-bisphosphatase activity"/>
    <property type="evidence" value="ECO:0007669"/>
    <property type="project" value="TreeGrafter"/>
</dbReference>
<evidence type="ECO:0000313" key="3">
    <source>
        <dbReference type="EMBL" id="GMM50983.1"/>
    </source>
</evidence>
<dbReference type="AlphaFoldDB" id="A0AAV5RJT5"/>
<evidence type="ECO:0000256" key="1">
    <source>
        <dbReference type="PIRSR" id="PIRSR613078-1"/>
    </source>
</evidence>
<feature type="binding site" evidence="2">
    <location>
        <begin position="98"/>
        <end position="101"/>
    </location>
    <ligand>
        <name>substrate</name>
    </ligand>
</feature>
<evidence type="ECO:0000256" key="2">
    <source>
        <dbReference type="PIRSR" id="PIRSR613078-2"/>
    </source>
</evidence>
<dbReference type="Pfam" id="PF00300">
    <property type="entry name" value="His_Phos_1"/>
    <property type="match status" value="1"/>
</dbReference>
<dbReference type="EMBL" id="BTGC01000003">
    <property type="protein sequence ID" value="GMM50983.1"/>
    <property type="molecule type" value="Genomic_DNA"/>
</dbReference>
<dbReference type="CDD" id="cd07067">
    <property type="entry name" value="HP_PGM_like"/>
    <property type="match status" value="1"/>
</dbReference>
<organism evidence="3 4">
    <name type="scientific">Starmerella bacillaris</name>
    <name type="common">Yeast</name>
    <name type="synonym">Candida zemplinina</name>
    <dbReference type="NCBI Taxonomy" id="1247836"/>
    <lineage>
        <taxon>Eukaryota</taxon>
        <taxon>Fungi</taxon>
        <taxon>Dikarya</taxon>
        <taxon>Ascomycota</taxon>
        <taxon>Saccharomycotina</taxon>
        <taxon>Dipodascomycetes</taxon>
        <taxon>Dipodascales</taxon>
        <taxon>Trichomonascaceae</taxon>
        <taxon>Starmerella</taxon>
    </lineage>
</organism>
<dbReference type="PANTHER" id="PTHR48100">
    <property type="entry name" value="BROAD-SPECIFICITY PHOSPHATASE YOR283W-RELATED"/>
    <property type="match status" value="1"/>
</dbReference>
<dbReference type="Gene3D" id="3.40.50.1240">
    <property type="entry name" value="Phosphoglycerate mutase-like"/>
    <property type="match status" value="1"/>
</dbReference>